<dbReference type="SUPFAM" id="SSF159888">
    <property type="entry name" value="YdhG-like"/>
    <property type="match status" value="1"/>
</dbReference>
<dbReference type="Proteomes" id="UP000538666">
    <property type="component" value="Unassembled WGS sequence"/>
</dbReference>
<comment type="caution">
    <text evidence="2">The sequence shown here is derived from an EMBL/GenBank/DDBJ whole genome shotgun (WGS) entry which is preliminary data.</text>
</comment>
<protein>
    <submittedName>
        <fullName evidence="2">Uncharacterized protein YdeI (YjbR/CyaY-like superfamily)</fullName>
    </submittedName>
</protein>
<dbReference type="Pfam" id="PF08818">
    <property type="entry name" value="DUF1801"/>
    <property type="match status" value="1"/>
</dbReference>
<organism evidence="2 3">
    <name type="scientific">Silvibacterium bohemicum</name>
    <dbReference type="NCBI Taxonomy" id="1577686"/>
    <lineage>
        <taxon>Bacteria</taxon>
        <taxon>Pseudomonadati</taxon>
        <taxon>Acidobacteriota</taxon>
        <taxon>Terriglobia</taxon>
        <taxon>Terriglobales</taxon>
        <taxon>Acidobacteriaceae</taxon>
        <taxon>Silvibacterium</taxon>
    </lineage>
</organism>
<dbReference type="OrthoDB" id="115213at2"/>
<dbReference type="InterPro" id="IPR014922">
    <property type="entry name" value="YdhG-like"/>
</dbReference>
<gene>
    <name evidence="2" type="ORF">HNQ77_000171</name>
</gene>
<evidence type="ECO:0000313" key="2">
    <source>
        <dbReference type="EMBL" id="MBB6142233.1"/>
    </source>
</evidence>
<dbReference type="Gene3D" id="3.90.1150.200">
    <property type="match status" value="1"/>
</dbReference>
<proteinExistence type="predicted"/>
<dbReference type="Pfam" id="PF13376">
    <property type="entry name" value="OmdA"/>
    <property type="match status" value="1"/>
</dbReference>
<name>A0A841JLY3_9BACT</name>
<feature type="domain" description="YdhG-like" evidence="1">
    <location>
        <begin position="20"/>
        <end position="112"/>
    </location>
</feature>
<dbReference type="AlphaFoldDB" id="A0A841JLY3"/>
<evidence type="ECO:0000313" key="3">
    <source>
        <dbReference type="Proteomes" id="UP000538666"/>
    </source>
</evidence>
<keyword evidence="3" id="KW-1185">Reference proteome</keyword>
<dbReference type="RefSeq" id="WP_050058046.1">
    <property type="nucleotide sequence ID" value="NZ_JACHEK010000001.1"/>
</dbReference>
<reference evidence="2 3" key="1">
    <citation type="submission" date="2020-08" db="EMBL/GenBank/DDBJ databases">
        <title>Genomic Encyclopedia of Type Strains, Phase IV (KMG-IV): sequencing the most valuable type-strain genomes for metagenomic binning, comparative biology and taxonomic classification.</title>
        <authorList>
            <person name="Goeker M."/>
        </authorList>
    </citation>
    <scope>NUCLEOTIDE SEQUENCE [LARGE SCALE GENOMIC DNA]</scope>
    <source>
        <strain evidence="2 3">DSM 103733</strain>
    </source>
</reference>
<evidence type="ECO:0000259" key="1">
    <source>
        <dbReference type="Pfam" id="PF08818"/>
    </source>
</evidence>
<accession>A0A841JLY3</accession>
<sequence>MGTRDARVDAYIAKAAPFARPILNEIRDIVHEGCPAVEETMKWSMPFFMHEGILCNMSAFKQHCAFGFWKSRQVFDKEGPTAPGEAMGHFGRLTTLKDLPSRRTLVGYVKKAAKLNDEGTPGPIQMRKLRAPKAELPMPEFFEAALKKNKKANTVFQGFSPSAQREYVEWLTDAKTEATRQRRLESSMEWLAEGKRRNWKYEKC</sequence>
<dbReference type="EMBL" id="JACHEK010000001">
    <property type="protein sequence ID" value="MBB6142233.1"/>
    <property type="molecule type" value="Genomic_DNA"/>
</dbReference>